<evidence type="ECO:0000313" key="2">
    <source>
        <dbReference type="Proteomes" id="UP000680279"/>
    </source>
</evidence>
<sequence>MEFSSIDHLDVYVYREKKYKNGNTKMKWCLLSKELDNDLRPGEVGRVKGSEKNKIKKLENGKYQFIRFDEIQTHIVDFKCNYNIDIIKYEIYNKLDYNLKCLWHTRNVGNGS</sequence>
<reference evidence="1 2" key="1">
    <citation type="submission" date="2021-03" db="EMBL/GenBank/DDBJ databases">
        <title>Antimicrobial resistance genes in bacteria isolated from Japanese honey, and their potential for conferring macrolide and lincosamide resistance in the American foulbrood pathogen Paenibacillus larvae.</title>
        <authorList>
            <person name="Okamoto M."/>
            <person name="Kumagai M."/>
            <person name="Kanamori H."/>
            <person name="Takamatsu D."/>
        </authorList>
    </citation>
    <scope>NUCLEOTIDE SEQUENCE [LARGE SCALE GENOMIC DNA]</scope>
    <source>
        <strain evidence="1 2">J1TS3</strain>
    </source>
</reference>
<dbReference type="RefSeq" id="WP_212963758.1">
    <property type="nucleotide sequence ID" value="NZ_BOQT01000018.1"/>
</dbReference>
<dbReference type="EMBL" id="BOQT01000018">
    <property type="protein sequence ID" value="GIN22648.1"/>
    <property type="molecule type" value="Genomic_DNA"/>
</dbReference>
<dbReference type="Proteomes" id="UP000680279">
    <property type="component" value="Unassembled WGS sequence"/>
</dbReference>
<name>A0ABQ4KCP0_9BACI</name>
<proteinExistence type="predicted"/>
<evidence type="ECO:0000313" key="1">
    <source>
        <dbReference type="EMBL" id="GIN22648.1"/>
    </source>
</evidence>
<keyword evidence="2" id="KW-1185">Reference proteome</keyword>
<organism evidence="1 2">
    <name type="scientific">Siminovitchia fordii</name>
    <dbReference type="NCBI Taxonomy" id="254759"/>
    <lineage>
        <taxon>Bacteria</taxon>
        <taxon>Bacillati</taxon>
        <taxon>Bacillota</taxon>
        <taxon>Bacilli</taxon>
        <taxon>Bacillales</taxon>
        <taxon>Bacillaceae</taxon>
        <taxon>Siminovitchia</taxon>
    </lineage>
</organism>
<accession>A0ABQ4KCP0</accession>
<comment type="caution">
    <text evidence="1">The sequence shown here is derived from an EMBL/GenBank/DDBJ whole genome shotgun (WGS) entry which is preliminary data.</text>
</comment>
<gene>
    <name evidence="1" type="ORF">J1TS3_37820</name>
</gene>
<protein>
    <submittedName>
        <fullName evidence="1">Uncharacterized protein</fullName>
    </submittedName>
</protein>